<dbReference type="RefSeq" id="WP_010925060.1">
    <property type="nucleotide sequence ID" value="NC_002771.1"/>
</dbReference>
<evidence type="ECO:0000313" key="1">
    <source>
        <dbReference type="EMBL" id="CAC13429.1"/>
    </source>
</evidence>
<reference evidence="1 2" key="1">
    <citation type="journal article" date="2001" name="Nucleic Acids Res.">
        <title>The complete genome sequence of the murine respiratory pathogen Mycoplasma pulmonis.</title>
        <authorList>
            <person name="Chambaud I."/>
            <person name="Heilig R."/>
            <person name="Ferris S."/>
            <person name="Barbe V."/>
            <person name="Samson D."/>
            <person name="Galisson F."/>
            <person name="Moszer I."/>
            <person name="Dybvig K."/>
            <person name="Wroblewski H."/>
            <person name="Viari A."/>
            <person name="Rocha E.P.C."/>
            <person name="Blanchard A."/>
        </authorList>
    </citation>
    <scope>NUCLEOTIDE SEQUENCE [LARGE SCALE GENOMIC DNA]</scope>
    <source>
        <strain evidence="1 2">UAB CTIP</strain>
    </source>
</reference>
<dbReference type="STRING" id="272635.gene:17576846"/>
<dbReference type="PIR" id="H90543">
    <property type="entry name" value="H90543"/>
</dbReference>
<dbReference type="KEGG" id="mpu:MYPU_2560"/>
<gene>
    <name evidence="1" type="ordered locus">MYPU_2560</name>
</gene>
<dbReference type="HOGENOM" id="CLU_356326_0_0_14"/>
<accession>Q98QV5</accession>
<proteinExistence type="predicted"/>
<dbReference type="Proteomes" id="UP000000528">
    <property type="component" value="Chromosome"/>
</dbReference>
<organism evidence="2">
    <name type="scientific">Mycoplasmopsis pulmonis (strain UAB CTIP)</name>
    <name type="common">Mycoplasma pulmonis</name>
    <dbReference type="NCBI Taxonomy" id="272635"/>
    <lineage>
        <taxon>Bacteria</taxon>
        <taxon>Bacillati</taxon>
        <taxon>Mycoplasmatota</taxon>
        <taxon>Mycoplasmoidales</taxon>
        <taxon>Metamycoplasmataceae</taxon>
        <taxon>Mycoplasmopsis</taxon>
    </lineage>
</organism>
<dbReference type="NCBIfam" id="NF045976">
    <property type="entry name" value="MAG1360_fam"/>
    <property type="match status" value="1"/>
</dbReference>
<dbReference type="BioCyc" id="MPUL272635:G1GT6-257-MONOMER"/>
<name>Q98QV5_MYCPU</name>
<sequence length="787" mass="94841">MEEKKYINIEDIYIFNKNKNKIDSNFQSKIRLKIFEGEIGAFFLREDSNFLYTKIWKIIENQKLDDWVLISNSFFFDGHEFENISNKKLITSDLIDILYKEDSFATKNSEISSVHENIYKHIKWILEKNKASFKSKNDQKYSANNIQYLMDNLKLKYLNLINKTYEKNLSFLENWEEKISKYRDLYENNGEKAITTILSFFKSVNSLLVYHQKKYSIVFHDSYKEFLTLNKNLKNTFFLDTTNLDKLKKEINHTRTISFFNFNSLSQREDFFVLKKEIDNILLNQNNRIRNIKKMIDSFIFSYENLYKIENSPYNKTHTNNKPLFYLKRKLVFQKAARVLRKNKKFLVYLDKDHLNSFIENFKKYSLDFIHNNLFYINDKYSHVKQIRNIIFFEFNFDFKPYLLLSSSNKKRYKNEIKAVQNQLISYQNQINIFLFKNFKKDLQKDYEADNLEYLYKEEYADIHWKQKKISENHTKIISNLDSKIYNLLERNNQVILNIKKLINEASNINEAIEKKDNKSSYISYNKKWAKIILKNIDNLKLLTQSITYLNLYFKNLNSKKNHYEIFVKMYYEYLLMIDKIKINGDYLLTIHNDLDDFEKIKISFLISQLKNPFLIFINLLDKSFSKNELTKIIGLFGSITRQKKQAIIFFLNDKHLVFNLTNRVWIFAKNSLVEFGKTHKVFLNPINIFSKKMIYHDKDKYLRDIVDYDIDKEEKTFNKYTDDHFVFSTQNEFLLWSKTLKGDMDAYITDKKISNFYTDKSPTTLLDLESVVSYPKEFMLIDISKK</sequence>
<dbReference type="AlphaFoldDB" id="Q98QV5"/>
<evidence type="ECO:0000313" key="2">
    <source>
        <dbReference type="Proteomes" id="UP000000528"/>
    </source>
</evidence>
<keyword evidence="2" id="KW-1185">Reference proteome</keyword>
<protein>
    <submittedName>
        <fullName evidence="1">Uncharacterized protein</fullName>
    </submittedName>
</protein>
<dbReference type="EMBL" id="AL445563">
    <property type="protein sequence ID" value="CAC13429.1"/>
    <property type="molecule type" value="Genomic_DNA"/>
</dbReference>